<comment type="pathway">
    <text evidence="10">Lipid metabolism; phospholipid metabolism.</text>
</comment>
<dbReference type="Pfam" id="PF02504">
    <property type="entry name" value="FA_synthesis"/>
    <property type="match status" value="1"/>
</dbReference>
<comment type="subunit">
    <text evidence="9 10">Homodimer. Probably interacts with PlsY.</text>
</comment>
<name>A0A7C2NA27_9BACT</name>
<organism evidence="11">
    <name type="scientific">Thermoanaerobaculum aquaticum</name>
    <dbReference type="NCBI Taxonomy" id="1312852"/>
    <lineage>
        <taxon>Bacteria</taxon>
        <taxon>Pseudomonadati</taxon>
        <taxon>Acidobacteriota</taxon>
        <taxon>Thermoanaerobaculia</taxon>
        <taxon>Thermoanaerobaculales</taxon>
        <taxon>Thermoanaerobaculaceae</taxon>
        <taxon>Thermoanaerobaculum</taxon>
    </lineage>
</organism>
<dbReference type="NCBIfam" id="TIGR00182">
    <property type="entry name" value="plsX"/>
    <property type="match status" value="1"/>
</dbReference>
<comment type="caution">
    <text evidence="11">The sequence shown here is derived from an EMBL/GenBank/DDBJ whole genome shotgun (WGS) entry which is preliminary data.</text>
</comment>
<protein>
    <recommendedName>
        <fullName evidence="8 10">Phosphate acyltransferase</fullName>
        <ecNumber evidence="8 10">2.3.1.274</ecNumber>
    </recommendedName>
    <alternativeName>
        <fullName evidence="10">Acyl-ACP phosphotransacylase</fullName>
    </alternativeName>
    <alternativeName>
        <fullName evidence="10">Acyl-[acyl-carrier-protein]--phosphate acyltransferase</fullName>
    </alternativeName>
    <alternativeName>
        <fullName evidence="10">Phosphate-acyl-ACP acyltransferase</fullName>
    </alternativeName>
</protein>
<evidence type="ECO:0000256" key="8">
    <source>
        <dbReference type="ARBA" id="ARBA00024069"/>
    </source>
</evidence>
<evidence type="ECO:0000256" key="6">
    <source>
        <dbReference type="ARBA" id="ARBA00023209"/>
    </source>
</evidence>
<dbReference type="UniPathway" id="UPA00085"/>
<keyword evidence="2 10" id="KW-0963">Cytoplasm</keyword>
<dbReference type="GO" id="GO:0006633">
    <property type="term" value="P:fatty acid biosynthetic process"/>
    <property type="evidence" value="ECO:0007669"/>
    <property type="project" value="UniProtKB-UniRule"/>
</dbReference>
<evidence type="ECO:0000256" key="4">
    <source>
        <dbReference type="ARBA" id="ARBA00022679"/>
    </source>
</evidence>
<dbReference type="PANTHER" id="PTHR30100">
    <property type="entry name" value="FATTY ACID/PHOSPHOLIPID SYNTHESIS PROTEIN PLSX"/>
    <property type="match status" value="1"/>
</dbReference>
<comment type="subcellular location">
    <subcellularLocation>
        <location evidence="10">Cytoplasm</location>
    </subcellularLocation>
    <text evidence="10">Associated with the membrane possibly through PlsY.</text>
</comment>
<comment type="similarity">
    <text evidence="10">Belongs to the PlsX family.</text>
</comment>
<comment type="catalytic activity">
    <reaction evidence="1 10">
        <text>a fatty acyl-[ACP] + phosphate = an acyl phosphate + holo-[ACP]</text>
        <dbReference type="Rhea" id="RHEA:42292"/>
        <dbReference type="Rhea" id="RHEA-COMP:9685"/>
        <dbReference type="Rhea" id="RHEA-COMP:14125"/>
        <dbReference type="ChEBI" id="CHEBI:43474"/>
        <dbReference type="ChEBI" id="CHEBI:59918"/>
        <dbReference type="ChEBI" id="CHEBI:64479"/>
        <dbReference type="ChEBI" id="CHEBI:138651"/>
        <dbReference type="EC" id="2.3.1.274"/>
    </reaction>
</comment>
<keyword evidence="7 10" id="KW-1208">Phospholipid metabolism</keyword>
<dbReference type="SUPFAM" id="SSF53659">
    <property type="entry name" value="Isocitrate/Isopropylmalate dehydrogenase-like"/>
    <property type="match status" value="1"/>
</dbReference>
<proteinExistence type="inferred from homology"/>
<evidence type="ECO:0000256" key="7">
    <source>
        <dbReference type="ARBA" id="ARBA00023264"/>
    </source>
</evidence>
<dbReference type="EMBL" id="DSMR01000421">
    <property type="protein sequence ID" value="HET47664.1"/>
    <property type="molecule type" value="Genomic_DNA"/>
</dbReference>
<dbReference type="PANTHER" id="PTHR30100:SF1">
    <property type="entry name" value="PHOSPHATE ACYLTRANSFERASE"/>
    <property type="match status" value="1"/>
</dbReference>
<dbReference type="GO" id="GO:0043811">
    <property type="term" value="F:phosphate:acyl-[acyl carrier protein] acyltransferase activity"/>
    <property type="evidence" value="ECO:0007669"/>
    <property type="project" value="UniProtKB-UniRule"/>
</dbReference>
<keyword evidence="5 10" id="KW-0443">Lipid metabolism</keyword>
<gene>
    <name evidence="10 11" type="primary">plsX</name>
    <name evidence="11" type="ORF">ENQ31_05830</name>
</gene>
<evidence type="ECO:0000256" key="1">
    <source>
        <dbReference type="ARBA" id="ARBA00001232"/>
    </source>
</evidence>
<evidence type="ECO:0000256" key="9">
    <source>
        <dbReference type="ARBA" id="ARBA00046608"/>
    </source>
</evidence>
<accession>A0A7C2NA27</accession>
<dbReference type="AlphaFoldDB" id="A0A7C2NA27"/>
<keyword evidence="6 10" id="KW-0594">Phospholipid biosynthesis</keyword>
<evidence type="ECO:0000256" key="3">
    <source>
        <dbReference type="ARBA" id="ARBA00022516"/>
    </source>
</evidence>
<dbReference type="InterPro" id="IPR012281">
    <property type="entry name" value="Phospholipid_synth_PlsX-like"/>
</dbReference>
<dbReference type="PIRSF" id="PIRSF002465">
    <property type="entry name" value="Phsphlp_syn_PlsX"/>
    <property type="match status" value="1"/>
</dbReference>
<dbReference type="Gene3D" id="3.40.718.10">
    <property type="entry name" value="Isopropylmalate Dehydrogenase"/>
    <property type="match status" value="1"/>
</dbReference>
<dbReference type="EC" id="2.3.1.274" evidence="8 10"/>
<evidence type="ECO:0000256" key="10">
    <source>
        <dbReference type="HAMAP-Rule" id="MF_00019"/>
    </source>
</evidence>
<keyword evidence="3 10" id="KW-0444">Lipid biosynthesis</keyword>
<dbReference type="InterPro" id="IPR003664">
    <property type="entry name" value="FA_synthesis"/>
</dbReference>
<comment type="function">
    <text evidence="10">Catalyzes the reversible formation of acyl-phosphate (acyl-PO(4)) from acyl-[acyl-carrier-protein] (acyl-ACP). This enzyme utilizes acyl-ACP as fatty acyl donor, but not acyl-CoA.</text>
</comment>
<sequence length="328" mass="34304">MGGDHAPQATVQGAVEAAREYGLEVFLVGKENLLRKELARFGTVRGVHVVDAPEVVSMDDPPIAPVRQKKESSMAVALRLVRDGLAGAFVSAGNTGAAMVAAKLILGTLAGVDRPALAAPVPNISGQTLLIDAGANVDCKPRHLLEFAVMGHFYSHLVFGIPSPRVGLLSNGEEEGKGDKVTVAAYELLADAKLGFVGNVEGRDIFAGTVDVVVCDGFVGNVVLKTAEGLGEMVVRLLRQEAKRMPISALGFLLAKGALSSFKKRVDYAEYGGAPLLGVRGAVLIGHGRSNPKAIRSAIRFAHRFASSGAVAAIEERVSRLNHEANGG</sequence>
<evidence type="ECO:0000313" key="11">
    <source>
        <dbReference type="EMBL" id="HET47664.1"/>
    </source>
</evidence>
<dbReference type="GO" id="GO:0005737">
    <property type="term" value="C:cytoplasm"/>
    <property type="evidence" value="ECO:0007669"/>
    <property type="project" value="UniProtKB-SubCell"/>
</dbReference>
<dbReference type="GO" id="GO:0008654">
    <property type="term" value="P:phospholipid biosynthetic process"/>
    <property type="evidence" value="ECO:0007669"/>
    <property type="project" value="UniProtKB-KW"/>
</dbReference>
<keyword evidence="4 10" id="KW-0808">Transferase</keyword>
<evidence type="ECO:0000256" key="5">
    <source>
        <dbReference type="ARBA" id="ARBA00023098"/>
    </source>
</evidence>
<dbReference type="HAMAP" id="MF_00019">
    <property type="entry name" value="PlsX"/>
    <property type="match status" value="1"/>
</dbReference>
<keyword evidence="11" id="KW-0012">Acyltransferase</keyword>
<evidence type="ECO:0000256" key="2">
    <source>
        <dbReference type="ARBA" id="ARBA00022490"/>
    </source>
</evidence>
<reference evidence="11" key="1">
    <citation type="journal article" date="2020" name="mSystems">
        <title>Genome- and Community-Level Interaction Insights into Carbon Utilization and Element Cycling Functions of Hydrothermarchaeota in Hydrothermal Sediment.</title>
        <authorList>
            <person name="Zhou Z."/>
            <person name="Liu Y."/>
            <person name="Xu W."/>
            <person name="Pan J."/>
            <person name="Luo Z.H."/>
            <person name="Li M."/>
        </authorList>
    </citation>
    <scope>NUCLEOTIDE SEQUENCE [LARGE SCALE GENOMIC DNA]</scope>
    <source>
        <strain evidence="11">SpSt-299</strain>
    </source>
</reference>